<accession>A0A8D2IQF2</accession>
<evidence type="ECO:0000313" key="2">
    <source>
        <dbReference type="Ensembl" id="ENSUPAP00010028764.1"/>
    </source>
</evidence>
<dbReference type="Proteomes" id="UP000694417">
    <property type="component" value="Unplaced"/>
</dbReference>
<keyword evidence="1" id="KW-0472">Membrane</keyword>
<organism evidence="2 3">
    <name type="scientific">Urocitellus parryii</name>
    <name type="common">Arctic ground squirrel</name>
    <name type="synonym">Spermophilus parryii</name>
    <dbReference type="NCBI Taxonomy" id="9999"/>
    <lineage>
        <taxon>Eukaryota</taxon>
        <taxon>Metazoa</taxon>
        <taxon>Chordata</taxon>
        <taxon>Craniata</taxon>
        <taxon>Vertebrata</taxon>
        <taxon>Euteleostomi</taxon>
        <taxon>Mammalia</taxon>
        <taxon>Eutheria</taxon>
        <taxon>Euarchontoglires</taxon>
        <taxon>Glires</taxon>
        <taxon>Rodentia</taxon>
        <taxon>Sciuromorpha</taxon>
        <taxon>Sciuridae</taxon>
        <taxon>Xerinae</taxon>
        <taxon>Marmotini</taxon>
        <taxon>Urocitellus</taxon>
    </lineage>
</organism>
<dbReference type="Ensembl" id="ENSUPAT00010032734.1">
    <property type="protein sequence ID" value="ENSUPAP00010028764.1"/>
    <property type="gene ID" value="ENSUPAG00010022694.1"/>
</dbReference>
<evidence type="ECO:0000313" key="3">
    <source>
        <dbReference type="Proteomes" id="UP000694417"/>
    </source>
</evidence>
<dbReference type="AlphaFoldDB" id="A0A8D2IQF2"/>
<keyword evidence="1" id="KW-0812">Transmembrane</keyword>
<sequence>CVCVYKHEFCTLLLAAHLLGDQTSLLNWLGFALCLLGISLHIALKAVHSRGDGGYKPLKGLDSSPDLELLGIKVGISSPGQYLFQQIWK</sequence>
<feature type="transmembrane region" description="Helical" evidence="1">
    <location>
        <begin position="25"/>
        <end position="44"/>
    </location>
</feature>
<proteinExistence type="predicted"/>
<dbReference type="GeneTree" id="ENSGT00940000169145"/>
<evidence type="ECO:0000256" key="1">
    <source>
        <dbReference type="SAM" id="Phobius"/>
    </source>
</evidence>
<keyword evidence="1" id="KW-1133">Transmembrane helix</keyword>
<protein>
    <submittedName>
        <fullName evidence="2">Uncharacterized protein</fullName>
    </submittedName>
</protein>
<reference evidence="2" key="1">
    <citation type="submission" date="2025-08" db="UniProtKB">
        <authorList>
            <consortium name="Ensembl"/>
        </authorList>
    </citation>
    <scope>IDENTIFICATION</scope>
</reference>
<reference evidence="2" key="2">
    <citation type="submission" date="2025-09" db="UniProtKB">
        <authorList>
            <consortium name="Ensembl"/>
        </authorList>
    </citation>
    <scope>IDENTIFICATION</scope>
</reference>
<name>A0A8D2IQF2_UROPR</name>
<keyword evidence="3" id="KW-1185">Reference proteome</keyword>